<protein>
    <submittedName>
        <fullName evidence="1">Uncharacterized protein</fullName>
    </submittedName>
</protein>
<keyword evidence="2" id="KW-1185">Reference proteome</keyword>
<dbReference type="EMBL" id="RPHB01000006">
    <property type="protein sequence ID" value="MBW3468718.1"/>
    <property type="molecule type" value="Genomic_DNA"/>
</dbReference>
<sequence length="230" mass="26244">MLTGLFIWTACSESFIEDSFDNIEEDLTEIQEGVFLWENDEIGQFLRQNPSNQNRLLAQIRQATVKYQKFETAVNDGYMLDHCVEHPLLGGMGHHAANMGLIMSEFDPLTPEVLLYEPMPNGKLKLVGVEYIIPSTPLFGDEVDTLDPPMLGDVPFDNHRRGQMVPVLDEHGNEVLDENNEPVLRFQPDMGGPPLPHYQLHVWIWKANPSGMYFPFNPNVSCQYAQHDHH</sequence>
<dbReference type="AlphaFoldDB" id="A0A951IXQ8"/>
<name>A0A951IXQ8_9BACT</name>
<dbReference type="Proteomes" id="UP000727490">
    <property type="component" value="Unassembled WGS sequence"/>
</dbReference>
<organism evidence="1 2">
    <name type="scientific">Arthrospiribacter ruber</name>
    <dbReference type="NCBI Taxonomy" id="2487934"/>
    <lineage>
        <taxon>Bacteria</taxon>
        <taxon>Pseudomonadati</taxon>
        <taxon>Bacteroidota</taxon>
        <taxon>Cytophagia</taxon>
        <taxon>Cytophagales</taxon>
        <taxon>Cyclobacteriaceae</taxon>
        <taxon>Arthrospiribacter</taxon>
    </lineage>
</organism>
<reference evidence="1 2" key="1">
    <citation type="journal article" date="2020" name="Syst. Appl. Microbiol.">
        <title>Arthrospiribacter ruber gen. nov., sp. nov., a novel bacterium isolated from Arthrospira cultures.</title>
        <authorList>
            <person name="Waleron M."/>
            <person name="Misztak A."/>
            <person name="Waleron M.M."/>
            <person name="Furmaniak M."/>
            <person name="Mrozik A."/>
            <person name="Waleron K."/>
        </authorList>
    </citation>
    <scope>NUCLEOTIDE SEQUENCE [LARGE SCALE GENOMIC DNA]</scope>
    <source>
        <strain evidence="1 2">DPMB0001</strain>
    </source>
</reference>
<gene>
    <name evidence="1" type="ORF">EGN73_12985</name>
</gene>
<evidence type="ECO:0000313" key="2">
    <source>
        <dbReference type="Proteomes" id="UP000727490"/>
    </source>
</evidence>
<evidence type="ECO:0000313" key="1">
    <source>
        <dbReference type="EMBL" id="MBW3468718.1"/>
    </source>
</evidence>
<proteinExistence type="predicted"/>
<comment type="caution">
    <text evidence="1">The sequence shown here is derived from an EMBL/GenBank/DDBJ whole genome shotgun (WGS) entry which is preliminary data.</text>
</comment>
<accession>A0A951IXQ8</accession>